<reference evidence="2 3" key="1">
    <citation type="submission" date="2021-06" db="EMBL/GenBank/DDBJ databases">
        <authorList>
            <person name="Kallberg Y."/>
            <person name="Tangrot J."/>
            <person name="Rosling A."/>
        </authorList>
    </citation>
    <scope>NUCLEOTIDE SEQUENCE [LARGE SCALE GENOMIC DNA]</scope>
    <source>
        <strain evidence="2 3">120-4 pot B 10/14</strain>
    </source>
</reference>
<feature type="non-terminal residue" evidence="2">
    <location>
        <position position="1"/>
    </location>
</feature>
<evidence type="ECO:0000313" key="2">
    <source>
        <dbReference type="EMBL" id="CAG8853849.1"/>
    </source>
</evidence>
<proteinExistence type="predicted"/>
<dbReference type="Proteomes" id="UP000789901">
    <property type="component" value="Unassembled WGS sequence"/>
</dbReference>
<dbReference type="EMBL" id="CAJVQB010129954">
    <property type="protein sequence ID" value="CAG8853849.1"/>
    <property type="molecule type" value="Genomic_DNA"/>
</dbReference>
<organism evidence="2 3">
    <name type="scientific">Gigaspora margarita</name>
    <dbReference type="NCBI Taxonomy" id="4874"/>
    <lineage>
        <taxon>Eukaryota</taxon>
        <taxon>Fungi</taxon>
        <taxon>Fungi incertae sedis</taxon>
        <taxon>Mucoromycota</taxon>
        <taxon>Glomeromycotina</taxon>
        <taxon>Glomeromycetes</taxon>
        <taxon>Diversisporales</taxon>
        <taxon>Gigasporaceae</taxon>
        <taxon>Gigaspora</taxon>
    </lineage>
</organism>
<evidence type="ECO:0000313" key="3">
    <source>
        <dbReference type="Proteomes" id="UP000789901"/>
    </source>
</evidence>
<sequence length="75" mass="8986">KPCLDIYFILRMQFKEVIEFLKIRNFIEMILLEVKSFLLKIALLLTFELIFGINSTVMFEFILPKFFTEVFTIAN</sequence>
<feature type="transmembrane region" description="Helical" evidence="1">
    <location>
        <begin position="37"/>
        <end position="59"/>
    </location>
</feature>
<gene>
    <name evidence="2" type="ORF">GMARGA_LOCUS42670</name>
</gene>
<accession>A0ABN7XF39</accession>
<name>A0ABN7XF39_GIGMA</name>
<keyword evidence="1" id="KW-1133">Transmembrane helix</keyword>
<feature type="non-terminal residue" evidence="2">
    <location>
        <position position="75"/>
    </location>
</feature>
<protein>
    <submittedName>
        <fullName evidence="2">14520_t:CDS:1</fullName>
    </submittedName>
</protein>
<keyword evidence="1" id="KW-0812">Transmembrane</keyword>
<comment type="caution">
    <text evidence="2">The sequence shown here is derived from an EMBL/GenBank/DDBJ whole genome shotgun (WGS) entry which is preliminary data.</text>
</comment>
<keyword evidence="3" id="KW-1185">Reference proteome</keyword>
<keyword evidence="1" id="KW-0472">Membrane</keyword>
<evidence type="ECO:0000256" key="1">
    <source>
        <dbReference type="SAM" id="Phobius"/>
    </source>
</evidence>